<protein>
    <submittedName>
        <fullName evidence="1">Uncharacterized protein</fullName>
    </submittedName>
</protein>
<comment type="caution">
    <text evidence="1">The sequence shown here is derived from an EMBL/GenBank/DDBJ whole genome shotgun (WGS) entry which is preliminary data.</text>
</comment>
<dbReference type="Proteomes" id="UP000188637">
    <property type="component" value="Unassembled WGS sequence"/>
</dbReference>
<sequence>MKKLVETIVNELVDNPEEVEILVNETDYEIFVNIKVNPKEIGKVIGKQGKNINAIRNILKSVNMPIKKKVSLEIIE</sequence>
<gene>
    <name evidence="1" type="ORF">AN640_05380</name>
</gene>
<organism evidence="1 2">
    <name type="scientific">Candidatus Epulonipiscium fishelsonii</name>
    <dbReference type="NCBI Taxonomy" id="77094"/>
    <lineage>
        <taxon>Bacteria</taxon>
        <taxon>Bacillati</taxon>
        <taxon>Bacillota</taxon>
        <taxon>Clostridia</taxon>
        <taxon>Lachnospirales</taxon>
        <taxon>Lachnospiraceae</taxon>
        <taxon>Candidatus Epulonipiscium</taxon>
    </lineage>
</organism>
<dbReference type="EMBL" id="LJHD01000103">
    <property type="protein sequence ID" value="ONI44577.1"/>
    <property type="molecule type" value="Genomic_DNA"/>
</dbReference>
<proteinExistence type="predicted"/>
<evidence type="ECO:0000313" key="1">
    <source>
        <dbReference type="EMBL" id="ONI44577.1"/>
    </source>
</evidence>
<accession>A0ACC8XHZ6</accession>
<keyword evidence="2" id="KW-1185">Reference proteome</keyword>
<reference evidence="1" key="1">
    <citation type="submission" date="2016-08" db="EMBL/GenBank/DDBJ databases">
        <authorList>
            <person name="Ngugi D.K."/>
            <person name="Miyake S."/>
            <person name="Stingl U."/>
        </authorList>
    </citation>
    <scope>NUCLEOTIDE SEQUENCE</scope>
    <source>
        <strain evidence="1">SCG-D08WGA-EpuloA1</strain>
    </source>
</reference>
<evidence type="ECO:0000313" key="2">
    <source>
        <dbReference type="Proteomes" id="UP000188637"/>
    </source>
</evidence>
<name>A0ACC8XHZ6_9FIRM</name>